<gene>
    <name evidence="3" type="ORF">SAMN05421672_12137</name>
</gene>
<sequence>MPVIFLVLLGLLAGSAHAEPAETQRLDSTRLTLQQSGSEAAKAWGLTEQEWTRFEEIQRGPRGYWSPNLDPLTALGVEARDEAERQRYAELQVRLEAARAERELAYQRAYDEAWQRLYPSLLPIQGTATPLHSPVVNRLALFVGRDCAPCRERARQLQAGGSAFDLYLVDSHNDDQLLRDWARQAGIEPARVQRRQITLNHAQGLWQRLGQDAQLPASFQQREGRWQRLD</sequence>
<dbReference type="AlphaFoldDB" id="A0A1N7AFP3"/>
<dbReference type="EMBL" id="FTMC01000021">
    <property type="protein sequence ID" value="SIR37824.1"/>
    <property type="molecule type" value="Genomic_DNA"/>
</dbReference>
<protein>
    <submittedName>
        <fullName evidence="3">Integrating conjugative element protein, PFL_4693 family</fullName>
    </submittedName>
</protein>
<evidence type="ECO:0000256" key="1">
    <source>
        <dbReference type="SAM" id="Coils"/>
    </source>
</evidence>
<feature type="coiled-coil region" evidence="1">
    <location>
        <begin position="81"/>
        <end position="108"/>
    </location>
</feature>
<reference evidence="3 4" key="1">
    <citation type="submission" date="2017-01" db="EMBL/GenBank/DDBJ databases">
        <authorList>
            <person name="Mah S.A."/>
            <person name="Swanson W.J."/>
            <person name="Moy G.W."/>
            <person name="Vacquier V.D."/>
        </authorList>
    </citation>
    <scope>NUCLEOTIDE SEQUENCE [LARGE SCALE GENOMIC DNA]</scope>
    <source>
        <strain evidence="3 4">ATCC 29606</strain>
    </source>
</reference>
<proteinExistence type="predicted"/>
<accession>A0A1N7AFP3</accession>
<keyword evidence="1" id="KW-0175">Coiled coil</keyword>
<keyword evidence="2" id="KW-0732">Signal</keyword>
<dbReference type="NCBIfam" id="TIGR03759">
    <property type="entry name" value="conj_TIGR03759"/>
    <property type="match status" value="1"/>
</dbReference>
<organism evidence="3 4">
    <name type="scientific">Pseudomonas flexibilis</name>
    <dbReference type="NCBI Taxonomy" id="706570"/>
    <lineage>
        <taxon>Bacteria</taxon>
        <taxon>Pseudomonadati</taxon>
        <taxon>Pseudomonadota</taxon>
        <taxon>Gammaproteobacteria</taxon>
        <taxon>Pseudomonadales</taxon>
        <taxon>Pseudomonadaceae</taxon>
        <taxon>Pseudomonas</taxon>
    </lineage>
</organism>
<evidence type="ECO:0000256" key="2">
    <source>
        <dbReference type="SAM" id="SignalP"/>
    </source>
</evidence>
<dbReference type="Proteomes" id="UP000186079">
    <property type="component" value="Unassembled WGS sequence"/>
</dbReference>
<evidence type="ECO:0000313" key="3">
    <source>
        <dbReference type="EMBL" id="SIR37824.1"/>
    </source>
</evidence>
<dbReference type="InterPro" id="IPR022293">
    <property type="entry name" value="Integrating-conj_element"/>
</dbReference>
<name>A0A1N7AFP3_9PSED</name>
<dbReference type="RefSeq" id="WP_081993418.1">
    <property type="nucleotide sequence ID" value="NZ_FTMC01000021.1"/>
</dbReference>
<evidence type="ECO:0000313" key="4">
    <source>
        <dbReference type="Proteomes" id="UP000186079"/>
    </source>
</evidence>
<feature type="chain" id="PRO_5010246200" evidence="2">
    <location>
        <begin position="19"/>
        <end position="230"/>
    </location>
</feature>
<feature type="signal peptide" evidence="2">
    <location>
        <begin position="1"/>
        <end position="18"/>
    </location>
</feature>